<evidence type="ECO:0000313" key="2">
    <source>
        <dbReference type="Proteomes" id="UP001228581"/>
    </source>
</evidence>
<gene>
    <name evidence="1" type="ORF">QNI19_09185</name>
</gene>
<proteinExistence type="predicted"/>
<sequence>MDQYLEKVRFLNCQNEIRIYFFLLICLLSSCTNYQDSKTDEVICNSEYDKELDKEIVTHPDQRPYYPGGNGEMLRFVFYNWKDITEGKFQPYLESELIISEKGHILRKVIPNKDLGQYTLADKELLRILDLVPYWKPGICKQKEVASKLYIKINF</sequence>
<comment type="caution">
    <text evidence="1">The sequence shown here is derived from an EMBL/GenBank/DDBJ whole genome shotgun (WGS) entry which is preliminary data.</text>
</comment>
<dbReference type="EMBL" id="JASJOT010000004">
    <property type="protein sequence ID" value="MDJ1493105.1"/>
    <property type="molecule type" value="Genomic_DNA"/>
</dbReference>
<protein>
    <recommendedName>
        <fullName evidence="3">TonB C-terminal domain-containing protein</fullName>
    </recommendedName>
</protein>
<dbReference type="PROSITE" id="PS51257">
    <property type="entry name" value="PROKAR_LIPOPROTEIN"/>
    <property type="match status" value="1"/>
</dbReference>
<evidence type="ECO:0008006" key="3">
    <source>
        <dbReference type="Google" id="ProtNLM"/>
    </source>
</evidence>
<accession>A0ABT7CHB5</accession>
<evidence type="ECO:0000313" key="1">
    <source>
        <dbReference type="EMBL" id="MDJ1493105.1"/>
    </source>
</evidence>
<organism evidence="1 2">
    <name type="scientific">Xanthocytophaga flava</name>
    <dbReference type="NCBI Taxonomy" id="3048013"/>
    <lineage>
        <taxon>Bacteria</taxon>
        <taxon>Pseudomonadati</taxon>
        <taxon>Bacteroidota</taxon>
        <taxon>Cytophagia</taxon>
        <taxon>Cytophagales</taxon>
        <taxon>Rhodocytophagaceae</taxon>
        <taxon>Xanthocytophaga</taxon>
    </lineage>
</organism>
<name>A0ABT7CHB5_9BACT</name>
<reference evidence="1 2" key="1">
    <citation type="submission" date="2023-05" db="EMBL/GenBank/DDBJ databases">
        <authorList>
            <person name="Zhang X."/>
        </authorList>
    </citation>
    <scope>NUCLEOTIDE SEQUENCE [LARGE SCALE GENOMIC DNA]</scope>
    <source>
        <strain evidence="1 2">DM2B3-1</strain>
    </source>
</reference>
<keyword evidence="2" id="KW-1185">Reference proteome</keyword>
<dbReference type="RefSeq" id="WP_313994916.1">
    <property type="nucleotide sequence ID" value="NZ_JASJOT010000004.1"/>
</dbReference>
<dbReference type="Proteomes" id="UP001228581">
    <property type="component" value="Unassembled WGS sequence"/>
</dbReference>